<evidence type="ECO:0000313" key="2">
    <source>
        <dbReference type="Proteomes" id="UP000287033"/>
    </source>
</evidence>
<name>A0A401S0Y6_CHIPU</name>
<keyword evidence="2" id="KW-1185">Reference proteome</keyword>
<dbReference type="AlphaFoldDB" id="A0A401S0Y6"/>
<dbReference type="Proteomes" id="UP000287033">
    <property type="component" value="Unassembled WGS sequence"/>
</dbReference>
<dbReference type="OMA" id="KRQSEYP"/>
<dbReference type="EMBL" id="BEZZ01000045">
    <property type="protein sequence ID" value="GCC24010.1"/>
    <property type="molecule type" value="Genomic_DNA"/>
</dbReference>
<dbReference type="OrthoDB" id="10048622at2759"/>
<organism evidence="1 2">
    <name type="scientific">Chiloscyllium punctatum</name>
    <name type="common">Brownbanded bambooshark</name>
    <name type="synonym">Hemiscyllium punctatum</name>
    <dbReference type="NCBI Taxonomy" id="137246"/>
    <lineage>
        <taxon>Eukaryota</taxon>
        <taxon>Metazoa</taxon>
        <taxon>Chordata</taxon>
        <taxon>Craniata</taxon>
        <taxon>Vertebrata</taxon>
        <taxon>Chondrichthyes</taxon>
        <taxon>Elasmobranchii</taxon>
        <taxon>Galeomorphii</taxon>
        <taxon>Galeoidea</taxon>
        <taxon>Orectolobiformes</taxon>
        <taxon>Hemiscylliidae</taxon>
        <taxon>Chiloscyllium</taxon>
    </lineage>
</organism>
<reference evidence="1 2" key="1">
    <citation type="journal article" date="2018" name="Nat. Ecol. Evol.">
        <title>Shark genomes provide insights into elasmobranch evolution and the origin of vertebrates.</title>
        <authorList>
            <person name="Hara Y"/>
            <person name="Yamaguchi K"/>
            <person name="Onimaru K"/>
            <person name="Kadota M"/>
            <person name="Koyanagi M"/>
            <person name="Keeley SD"/>
            <person name="Tatsumi K"/>
            <person name="Tanaka K"/>
            <person name="Motone F"/>
            <person name="Kageyama Y"/>
            <person name="Nozu R"/>
            <person name="Adachi N"/>
            <person name="Nishimura O"/>
            <person name="Nakagawa R"/>
            <person name="Tanegashima C"/>
            <person name="Kiyatake I"/>
            <person name="Matsumoto R"/>
            <person name="Murakumo K"/>
            <person name="Nishida K"/>
            <person name="Terakita A"/>
            <person name="Kuratani S"/>
            <person name="Sato K"/>
            <person name="Hyodo S Kuraku.S."/>
        </authorList>
    </citation>
    <scope>NUCLEOTIDE SEQUENCE [LARGE SCALE GENOMIC DNA]</scope>
</reference>
<gene>
    <name evidence="1" type="ORF">chiPu_0002408</name>
</gene>
<comment type="caution">
    <text evidence="1">The sequence shown here is derived from an EMBL/GenBank/DDBJ whole genome shotgun (WGS) entry which is preliminary data.</text>
</comment>
<sequence length="427" mass="48923">MATVERFPLRLPEWSVGLRKFRYVFLSPPNSVNVCQDFQAKTNLTPLFLGADVVAKTGIRTENHPRIHARFAKKGLATKLSFGAEFRFEGLKVPTVVNNLWFYSIQGLFQVAFEMYTKDQQLEVLVVLQDLWKARINDPNLNEKYDIKILQNYPKEGLLEKHTLEISDNRSYNALHSSIQGGNPEPDINVYRTAASPLDSTHNNIIVNQDDHNYCMQEERILLETEKPCADNQLNVEALDYDSLSIRFRSVYQAFKVLPFQIQKEHEKTITQLLDFVELLIGENISAQKLADMMLQLLTHLQDIIVKTETTAMGANSIYCSHMLYSVSNWLGHQFYSANGLISKQVEEFKTTHIDRITDLPPAEDLVDKLFPEAMKVLLLSWMGLDDNSALWKRQSEYPIVLLILEFANHNLITGVAHVLYSSLICK</sequence>
<protein>
    <submittedName>
        <fullName evidence="1">Uncharacterized protein</fullName>
    </submittedName>
</protein>
<accession>A0A401S0Y6</accession>
<evidence type="ECO:0000313" key="1">
    <source>
        <dbReference type="EMBL" id="GCC24010.1"/>
    </source>
</evidence>
<proteinExistence type="predicted"/>